<reference evidence="2 3" key="1">
    <citation type="submission" date="2024-09" db="EMBL/GenBank/DDBJ databases">
        <authorList>
            <person name="Sun Q."/>
            <person name="Mori K."/>
        </authorList>
    </citation>
    <scope>NUCLEOTIDE SEQUENCE [LARGE SCALE GENOMIC DNA]</scope>
    <source>
        <strain evidence="2 3">JCM 3323</strain>
    </source>
</reference>
<dbReference type="CDD" id="cd00093">
    <property type="entry name" value="HTH_XRE"/>
    <property type="match status" value="1"/>
</dbReference>
<organism evidence="2 3">
    <name type="scientific">Nonomuraea roseola</name>
    <dbReference type="NCBI Taxonomy" id="46179"/>
    <lineage>
        <taxon>Bacteria</taxon>
        <taxon>Bacillati</taxon>
        <taxon>Actinomycetota</taxon>
        <taxon>Actinomycetes</taxon>
        <taxon>Streptosporangiales</taxon>
        <taxon>Streptosporangiaceae</taxon>
        <taxon>Nonomuraea</taxon>
    </lineage>
</organism>
<dbReference type="EMBL" id="JBHMCE010000007">
    <property type="protein sequence ID" value="MFB9529904.1"/>
    <property type="molecule type" value="Genomic_DNA"/>
</dbReference>
<name>A0ABV5Q3W1_9ACTN</name>
<evidence type="ECO:0000259" key="1">
    <source>
        <dbReference type="PROSITE" id="PS50943"/>
    </source>
</evidence>
<dbReference type="Proteomes" id="UP001589646">
    <property type="component" value="Unassembled WGS sequence"/>
</dbReference>
<dbReference type="SUPFAM" id="SSF47413">
    <property type="entry name" value="lambda repressor-like DNA-binding domains"/>
    <property type="match status" value="1"/>
</dbReference>
<dbReference type="Pfam" id="PF13560">
    <property type="entry name" value="HTH_31"/>
    <property type="match status" value="1"/>
</dbReference>
<dbReference type="Gene3D" id="1.10.260.40">
    <property type="entry name" value="lambda repressor-like DNA-binding domains"/>
    <property type="match status" value="1"/>
</dbReference>
<protein>
    <submittedName>
        <fullName evidence="2">Helix-turn-helix domain-containing protein</fullName>
    </submittedName>
</protein>
<dbReference type="SMART" id="SM00530">
    <property type="entry name" value="HTH_XRE"/>
    <property type="match status" value="1"/>
</dbReference>
<proteinExistence type="predicted"/>
<comment type="caution">
    <text evidence="2">The sequence shown here is derived from an EMBL/GenBank/DDBJ whole genome shotgun (WGS) entry which is preliminary data.</text>
</comment>
<keyword evidence="3" id="KW-1185">Reference proteome</keyword>
<dbReference type="PROSITE" id="PS50943">
    <property type="entry name" value="HTH_CROC1"/>
    <property type="match status" value="1"/>
</dbReference>
<dbReference type="InterPro" id="IPR010982">
    <property type="entry name" value="Lambda_DNA-bd_dom_sf"/>
</dbReference>
<dbReference type="InterPro" id="IPR001387">
    <property type="entry name" value="Cro/C1-type_HTH"/>
</dbReference>
<sequence length="92" mass="10356">MPLRLLRLGRVLLRLREERGLTGDQVCARTGWSPSTLSRLERGKTVHVLPGDIHVLLNIYAAEQSVRDECIKLAISARARPYWATWCSCPAS</sequence>
<gene>
    <name evidence="2" type="ORF">ACFFRN_25170</name>
</gene>
<dbReference type="RefSeq" id="WP_346127647.1">
    <property type="nucleotide sequence ID" value="NZ_BAAAXC010000015.1"/>
</dbReference>
<evidence type="ECO:0000313" key="3">
    <source>
        <dbReference type="Proteomes" id="UP001589646"/>
    </source>
</evidence>
<feature type="domain" description="HTH cro/C1-type" evidence="1">
    <location>
        <begin position="12"/>
        <end position="45"/>
    </location>
</feature>
<evidence type="ECO:0000313" key="2">
    <source>
        <dbReference type="EMBL" id="MFB9529904.1"/>
    </source>
</evidence>
<accession>A0ABV5Q3W1</accession>